<sequence length="220" mass="24000">MNLRLLGRHPSATLLLVQLFGVLAYPFLDQSEPGRAALGMVGTVMVLVAIWAVRFTPALGWVAGVLGVPALVFSFLEAFNPDTDWIVLTNALLHAPFYFYVSYAMLRYLFHDDDVTTDELYCTGAAFTVVAWAFAYVFAIVQVLEGPAAFGGADGADRTWFELLYLSFANLTSVGLSDIVPVLPHARSVVMVEQMLGVMYVALVVARLVGLASARATRRM</sequence>
<evidence type="ECO:0000256" key="1">
    <source>
        <dbReference type="SAM" id="Phobius"/>
    </source>
</evidence>
<feature type="domain" description="Potassium channel" evidence="2">
    <location>
        <begin position="139"/>
        <end position="209"/>
    </location>
</feature>
<evidence type="ECO:0000313" key="3">
    <source>
        <dbReference type="EMBL" id="CAA9366098.1"/>
    </source>
</evidence>
<keyword evidence="1" id="KW-0812">Transmembrane</keyword>
<feature type="transmembrane region" description="Helical" evidence="1">
    <location>
        <begin position="120"/>
        <end position="143"/>
    </location>
</feature>
<accession>A0A6J4MQP2</accession>
<feature type="transmembrane region" description="Helical" evidence="1">
    <location>
        <begin position="85"/>
        <end position="108"/>
    </location>
</feature>
<gene>
    <name evidence="3" type="ORF">AVDCRST_MAG32-54</name>
</gene>
<keyword evidence="1" id="KW-1133">Transmembrane helix</keyword>
<evidence type="ECO:0000259" key="2">
    <source>
        <dbReference type="Pfam" id="PF07885"/>
    </source>
</evidence>
<reference evidence="3" key="1">
    <citation type="submission" date="2020-02" db="EMBL/GenBank/DDBJ databases">
        <authorList>
            <person name="Meier V. D."/>
        </authorList>
    </citation>
    <scope>NUCLEOTIDE SEQUENCE</scope>
    <source>
        <strain evidence="3">AVDCRST_MAG32</strain>
    </source>
</reference>
<feature type="transmembrane region" description="Helical" evidence="1">
    <location>
        <begin position="60"/>
        <end position="79"/>
    </location>
</feature>
<feature type="transmembrane region" description="Helical" evidence="1">
    <location>
        <begin position="195"/>
        <end position="214"/>
    </location>
</feature>
<name>A0A6J4MQP2_9ACTN</name>
<feature type="transmembrane region" description="Helical" evidence="1">
    <location>
        <begin position="34"/>
        <end position="53"/>
    </location>
</feature>
<dbReference type="InterPro" id="IPR013099">
    <property type="entry name" value="K_chnl_dom"/>
</dbReference>
<dbReference type="AlphaFoldDB" id="A0A6J4MQP2"/>
<proteinExistence type="predicted"/>
<dbReference type="SUPFAM" id="SSF81324">
    <property type="entry name" value="Voltage-gated potassium channels"/>
    <property type="match status" value="1"/>
</dbReference>
<dbReference type="Gene3D" id="1.10.287.70">
    <property type="match status" value="1"/>
</dbReference>
<organism evidence="3">
    <name type="scientific">uncultured Nocardioides sp</name>
    <dbReference type="NCBI Taxonomy" id="198441"/>
    <lineage>
        <taxon>Bacteria</taxon>
        <taxon>Bacillati</taxon>
        <taxon>Actinomycetota</taxon>
        <taxon>Actinomycetes</taxon>
        <taxon>Propionibacteriales</taxon>
        <taxon>Nocardioidaceae</taxon>
        <taxon>Nocardioides</taxon>
        <taxon>environmental samples</taxon>
    </lineage>
</organism>
<dbReference type="EMBL" id="CADCUM010000001">
    <property type="protein sequence ID" value="CAA9366098.1"/>
    <property type="molecule type" value="Genomic_DNA"/>
</dbReference>
<protein>
    <recommendedName>
        <fullName evidence="2">Potassium channel domain-containing protein</fullName>
    </recommendedName>
</protein>
<dbReference type="Pfam" id="PF07885">
    <property type="entry name" value="Ion_trans_2"/>
    <property type="match status" value="1"/>
</dbReference>
<keyword evidence="1" id="KW-0472">Membrane</keyword>